<evidence type="ECO:0000313" key="3">
    <source>
        <dbReference type="EMBL" id="STY65105.1"/>
    </source>
</evidence>
<name>A0A378NBK2_MANHA</name>
<feature type="region of interest" description="Disordered" evidence="1">
    <location>
        <begin position="507"/>
        <end position="614"/>
    </location>
</feature>
<protein>
    <submittedName>
        <fullName evidence="3">Uncharacterized protein</fullName>
    </submittedName>
</protein>
<dbReference type="EMBL" id="UGPL01000006">
    <property type="protein sequence ID" value="STY65105.1"/>
    <property type="molecule type" value="Genomic_DNA"/>
</dbReference>
<gene>
    <name evidence="3" type="ORF">NCTC9380_00361</name>
</gene>
<reference evidence="3 4" key="1">
    <citation type="submission" date="2018-06" db="EMBL/GenBank/DDBJ databases">
        <authorList>
            <consortium name="Pathogen Informatics"/>
            <person name="Doyle S."/>
        </authorList>
    </citation>
    <scope>NUCLEOTIDE SEQUENCE [LARGE SCALE GENOMIC DNA]</scope>
    <source>
        <strain evidence="3 4">NCTC9380</strain>
    </source>
</reference>
<keyword evidence="2" id="KW-1133">Transmembrane helix</keyword>
<evidence type="ECO:0000256" key="1">
    <source>
        <dbReference type="SAM" id="MobiDB-lite"/>
    </source>
</evidence>
<evidence type="ECO:0000313" key="4">
    <source>
        <dbReference type="Proteomes" id="UP000254031"/>
    </source>
</evidence>
<proteinExistence type="predicted"/>
<feature type="compositionally biased region" description="Polar residues" evidence="1">
    <location>
        <begin position="509"/>
        <end position="531"/>
    </location>
</feature>
<feature type="compositionally biased region" description="Polar residues" evidence="1">
    <location>
        <begin position="556"/>
        <end position="566"/>
    </location>
</feature>
<evidence type="ECO:0000256" key="2">
    <source>
        <dbReference type="SAM" id="Phobius"/>
    </source>
</evidence>
<sequence>MWLGYGNWTKTLISSSLLYAGLVSANPLVLGYQATMESYLINSGVAPSIASEDASKITSSVFGSSRYGPHFEQYKESLKNNSSSSTTPPPADNTLFQNVDDNLSIANAIFDREVISSMKVKYKKGYEGLIFHVMDKGNYLDRENLRKMFKGNTGFDIVFRSTMPYGDLLQYGQDEFAKDSNVSVDPSSLFAVAPEWYGTTGVYLYRTEIPVKTRKGEKLYFYSNDLFNIYMYGLGQGRIPFAKDNEYVTVKLGTDEQGKEINFDIYRDEADIYSNEQDAGLELIHSYDNRYTLNYLYERHIRDYTDFEDDKLHFSVDGGCNSDANCIYQGLLGNSGSYEFIEEGKGSLLLVKDRHDLETVEETEAGKDEPEEDVMIYENMDKIFGTSSELRAENYKLTDDTLSELYEGITRMWLLRGGIQKYGLGADYSESVTSSLGLAPVEFDLSPKAKNALGSNFSLSNRDIPRSVSGSVSVSSVSEPKVALRDSFWASSSSSKRSYRLIGKDNNVGEISTNTGSDTNAGSGSTAIDTPSKNDDRLPLPGNGSVGTHSGAGHSGVTNPSGAGTDTNAGAGSSANAGSTAGSATGSKVTTQTGSTATGTTGEKAEDEELDKPDLPAIPEAKDILKPLLDWRNELLSSIVSPSIGGSCPTYTISIFDATIEMESHCTIFEKIAGALSAISMMFWYFLAFRIVMSA</sequence>
<keyword evidence="2" id="KW-0812">Transmembrane</keyword>
<dbReference type="RefSeq" id="WP_020824069.1">
    <property type="nucleotide sequence ID" value="NZ_CP017500.1"/>
</dbReference>
<accession>A0A378NBK2</accession>
<dbReference type="Proteomes" id="UP000254031">
    <property type="component" value="Unassembled WGS sequence"/>
</dbReference>
<dbReference type="AlphaFoldDB" id="A0A378NBK2"/>
<keyword evidence="2" id="KW-0472">Membrane</keyword>
<feature type="transmembrane region" description="Helical" evidence="2">
    <location>
        <begin position="672"/>
        <end position="692"/>
    </location>
</feature>
<feature type="compositionally biased region" description="Low complexity" evidence="1">
    <location>
        <begin position="567"/>
        <end position="602"/>
    </location>
</feature>
<organism evidence="3 4">
    <name type="scientific">Mannheimia haemolytica</name>
    <name type="common">Pasteurella haemolytica</name>
    <dbReference type="NCBI Taxonomy" id="75985"/>
    <lineage>
        <taxon>Bacteria</taxon>
        <taxon>Pseudomonadati</taxon>
        <taxon>Pseudomonadota</taxon>
        <taxon>Gammaproteobacteria</taxon>
        <taxon>Pasteurellales</taxon>
        <taxon>Pasteurellaceae</taxon>
        <taxon>Mannheimia</taxon>
    </lineage>
</organism>